<organism evidence="2 3">
    <name type="scientific">Geobacillus subterraneus</name>
    <dbReference type="NCBI Taxonomy" id="129338"/>
    <lineage>
        <taxon>Bacteria</taxon>
        <taxon>Bacillati</taxon>
        <taxon>Bacillota</taxon>
        <taxon>Bacilli</taxon>
        <taxon>Bacillales</taxon>
        <taxon>Anoxybacillaceae</taxon>
        <taxon>Geobacillus</taxon>
    </lineage>
</organism>
<keyword evidence="1" id="KW-0472">Membrane</keyword>
<dbReference type="PANTHER" id="PTHR36833">
    <property type="entry name" value="SLR0610 PROTEIN-RELATED"/>
    <property type="match status" value="1"/>
</dbReference>
<evidence type="ECO:0000256" key="1">
    <source>
        <dbReference type="SAM" id="Phobius"/>
    </source>
</evidence>
<dbReference type="InterPro" id="IPR010390">
    <property type="entry name" value="ABC-2_transporter-like"/>
</dbReference>
<feature type="transmembrane region" description="Helical" evidence="1">
    <location>
        <begin position="118"/>
        <end position="137"/>
    </location>
</feature>
<dbReference type="AlphaFoldDB" id="A0A679FT37"/>
<dbReference type="Proteomes" id="UP000501421">
    <property type="component" value="Chromosome"/>
</dbReference>
<feature type="transmembrane region" description="Helical" evidence="1">
    <location>
        <begin position="64"/>
        <end position="82"/>
    </location>
</feature>
<dbReference type="PANTHER" id="PTHR36833:SF2">
    <property type="entry name" value="SLR0610 PROTEIN"/>
    <property type="match status" value="1"/>
</dbReference>
<sequence length="264" mass="30623">MNVRRYGRVFREFFRACLVEEMEYRSEFFGNVISSFFGIGMALLTIQIFFYQTDRLGGWTYGEVLVLLGVFNTLRGCIDFALRPNMPRLLEHVRRGTLDYVLTKPVDSMFYVSFRHLVFWRLIDVVLGFGVIGYGLYVERYVPSVADVLVFLVVMTASFLLIYSLWMMLMTTSFWVVRIDDLSFIFDSFFETARFPGSMYRGAVRMVITYILPAVLITNTPALALLGKWRAWAALAALVVSLLFLWIARRFWRFALRFYTGAGG</sequence>
<accession>A0A679FT37</accession>
<name>A0A679FT37_9BACL</name>
<feature type="transmembrane region" description="Helical" evidence="1">
    <location>
        <begin position="229"/>
        <end position="248"/>
    </location>
</feature>
<gene>
    <name evidence="2" type="ORF">GsuE55_07970</name>
</gene>
<feature type="transmembrane region" description="Helical" evidence="1">
    <location>
        <begin position="149"/>
        <end position="177"/>
    </location>
</feature>
<dbReference type="EMBL" id="AP022557">
    <property type="protein sequence ID" value="BBW95964.1"/>
    <property type="molecule type" value="Genomic_DNA"/>
</dbReference>
<evidence type="ECO:0000313" key="3">
    <source>
        <dbReference type="Proteomes" id="UP000501421"/>
    </source>
</evidence>
<proteinExistence type="predicted"/>
<evidence type="ECO:0008006" key="4">
    <source>
        <dbReference type="Google" id="ProtNLM"/>
    </source>
</evidence>
<keyword evidence="1" id="KW-1133">Transmembrane helix</keyword>
<evidence type="ECO:0000313" key="2">
    <source>
        <dbReference type="EMBL" id="BBW95964.1"/>
    </source>
</evidence>
<keyword evidence="3" id="KW-1185">Reference proteome</keyword>
<feature type="transmembrane region" description="Helical" evidence="1">
    <location>
        <begin position="28"/>
        <end position="52"/>
    </location>
</feature>
<feature type="transmembrane region" description="Helical" evidence="1">
    <location>
        <begin position="198"/>
        <end position="217"/>
    </location>
</feature>
<keyword evidence="1" id="KW-0812">Transmembrane</keyword>
<protein>
    <recommendedName>
        <fullName evidence="4">Multidrug transporter</fullName>
    </recommendedName>
</protein>
<reference evidence="3" key="1">
    <citation type="journal article" date="2020" name="Microbiol. Resour. Announc.">
        <title>Complete Genome Sequence of Geobacillus sp. Strain E55-1, Isolated from Mine Geyser in Japan.</title>
        <authorList>
            <person name="Miyazaki K."/>
            <person name="Hase E."/>
            <person name="Tokito N."/>
        </authorList>
    </citation>
    <scope>NUCLEOTIDE SEQUENCE [LARGE SCALE GENOMIC DNA]</scope>
    <source>
        <strain evidence="3">E55-1</strain>
    </source>
</reference>
<dbReference type="Pfam" id="PF06182">
    <property type="entry name" value="ABC2_membrane_6"/>
    <property type="match status" value="1"/>
</dbReference>